<evidence type="ECO:0000259" key="4">
    <source>
        <dbReference type="PROSITE" id="PS50206"/>
    </source>
</evidence>
<dbReference type="InterPro" id="IPR036873">
    <property type="entry name" value="Rhodanese-like_dom_sf"/>
</dbReference>
<dbReference type="CDD" id="cd01449">
    <property type="entry name" value="TST_Repeat_2"/>
    <property type="match status" value="1"/>
</dbReference>
<dbReference type="CDD" id="cd01448">
    <property type="entry name" value="TST_Repeat_1"/>
    <property type="match status" value="1"/>
</dbReference>
<feature type="compositionally biased region" description="Low complexity" evidence="3">
    <location>
        <begin position="286"/>
        <end position="308"/>
    </location>
</feature>
<protein>
    <submittedName>
        <fullName evidence="5">Sulfurtransferase</fullName>
    </submittedName>
</protein>
<sequence length="308" mass="32317">MTTLLDATELRRRLESGGRTVVVDVRWTLGDPNGHAHYLEAHLPGAVYADLSTELADHAEPGRGRHPLPSKQKFQESARRWGLHDGDTVVAYDDSGNMAAARLWWMLRDAGVGSVYLLDGGLAAWRAAGYPVEAGEVVPAVGSITLGEGHMPVITEEETAAWPQHGTLLDARAGERYRGDVEPVDPRAGHIPGAVSAPTTENLSAGGRFLDPGQLRRRFAGLGLDPAGQVAVYCGSGVTASHEIAALEIAGYRAALFPGSFSQWSTNAANAVDTGDRPYAAGAPGDGTVPTGTRPTGTRAVPGSSVRA</sequence>
<proteinExistence type="predicted"/>
<dbReference type="Pfam" id="PF00581">
    <property type="entry name" value="Rhodanese"/>
    <property type="match status" value="2"/>
</dbReference>
<dbReference type="GO" id="GO:0004792">
    <property type="term" value="F:thiosulfate-cyanide sulfurtransferase activity"/>
    <property type="evidence" value="ECO:0007669"/>
    <property type="project" value="TreeGrafter"/>
</dbReference>
<comment type="caution">
    <text evidence="5">The sequence shown here is derived from an EMBL/GenBank/DDBJ whole genome shotgun (WGS) entry which is preliminary data.</text>
</comment>
<organism evidence="5 6">
    <name type="scientific">Arthrobacter cavernae</name>
    <dbReference type="NCBI Taxonomy" id="2817681"/>
    <lineage>
        <taxon>Bacteria</taxon>
        <taxon>Bacillati</taxon>
        <taxon>Actinomycetota</taxon>
        <taxon>Actinomycetes</taxon>
        <taxon>Micrococcales</taxon>
        <taxon>Micrococcaceae</taxon>
        <taxon>Arthrobacter</taxon>
    </lineage>
</organism>
<feature type="domain" description="Rhodanese" evidence="4">
    <location>
        <begin position="16"/>
        <end position="134"/>
    </location>
</feature>
<dbReference type="InterPro" id="IPR045078">
    <property type="entry name" value="TST/MPST-like"/>
</dbReference>
<evidence type="ECO:0000313" key="5">
    <source>
        <dbReference type="EMBL" id="MBO1266898.1"/>
    </source>
</evidence>
<dbReference type="Gene3D" id="3.40.250.10">
    <property type="entry name" value="Rhodanese-like domain"/>
    <property type="match status" value="2"/>
</dbReference>
<dbReference type="RefSeq" id="WP_207614717.1">
    <property type="nucleotide sequence ID" value="NZ_JAFNLL010000004.1"/>
</dbReference>
<evidence type="ECO:0000256" key="1">
    <source>
        <dbReference type="ARBA" id="ARBA00022679"/>
    </source>
</evidence>
<dbReference type="InterPro" id="IPR001763">
    <property type="entry name" value="Rhodanese-like_dom"/>
</dbReference>
<accession>A0A939HEI3</accession>
<feature type="domain" description="Rhodanese" evidence="4">
    <location>
        <begin position="167"/>
        <end position="273"/>
    </location>
</feature>
<reference evidence="5" key="1">
    <citation type="submission" date="2021-03" db="EMBL/GenBank/DDBJ databases">
        <title>A new species, PO-11, isolated from a karst cave deposit.</title>
        <authorList>
            <person name="Zhaoxiaoyong W."/>
        </authorList>
    </citation>
    <scope>NUCLEOTIDE SEQUENCE</scope>
    <source>
        <strain evidence="5">PO-11</strain>
    </source>
</reference>
<evidence type="ECO:0000256" key="3">
    <source>
        <dbReference type="SAM" id="MobiDB-lite"/>
    </source>
</evidence>
<evidence type="ECO:0000256" key="2">
    <source>
        <dbReference type="ARBA" id="ARBA00022737"/>
    </source>
</evidence>
<keyword evidence="1" id="KW-0808">Transferase</keyword>
<dbReference type="SMART" id="SM00450">
    <property type="entry name" value="RHOD"/>
    <property type="match status" value="2"/>
</dbReference>
<dbReference type="PANTHER" id="PTHR11364:SF27">
    <property type="entry name" value="SULFURTRANSFERASE"/>
    <property type="match status" value="1"/>
</dbReference>
<feature type="region of interest" description="Disordered" evidence="3">
    <location>
        <begin position="272"/>
        <end position="308"/>
    </location>
</feature>
<dbReference type="EMBL" id="JAFNLL010000004">
    <property type="protein sequence ID" value="MBO1266898.1"/>
    <property type="molecule type" value="Genomic_DNA"/>
</dbReference>
<dbReference type="Proteomes" id="UP000664164">
    <property type="component" value="Unassembled WGS sequence"/>
</dbReference>
<keyword evidence="2" id="KW-0677">Repeat</keyword>
<name>A0A939HEI3_9MICC</name>
<dbReference type="PANTHER" id="PTHR11364">
    <property type="entry name" value="THIOSULFATE SULFERTANSFERASE"/>
    <property type="match status" value="1"/>
</dbReference>
<gene>
    <name evidence="5" type="ORF">J1902_02685</name>
</gene>
<keyword evidence="6" id="KW-1185">Reference proteome</keyword>
<dbReference type="SUPFAM" id="SSF52821">
    <property type="entry name" value="Rhodanese/Cell cycle control phosphatase"/>
    <property type="match status" value="2"/>
</dbReference>
<evidence type="ECO:0000313" key="6">
    <source>
        <dbReference type="Proteomes" id="UP000664164"/>
    </source>
</evidence>
<dbReference type="PROSITE" id="PS50206">
    <property type="entry name" value="RHODANESE_3"/>
    <property type="match status" value="2"/>
</dbReference>
<dbReference type="AlphaFoldDB" id="A0A939HEI3"/>